<dbReference type="GO" id="GO:0006777">
    <property type="term" value="P:Mo-molybdopterin cofactor biosynthetic process"/>
    <property type="evidence" value="ECO:0007669"/>
    <property type="project" value="TreeGrafter"/>
</dbReference>
<keyword evidence="3" id="KW-1185">Reference proteome</keyword>
<dbReference type="InterPro" id="IPR001453">
    <property type="entry name" value="MoaB/Mog_dom"/>
</dbReference>
<dbReference type="GO" id="GO:0005829">
    <property type="term" value="C:cytosol"/>
    <property type="evidence" value="ECO:0007669"/>
    <property type="project" value="TreeGrafter"/>
</dbReference>
<organism evidence="2 3">
    <name type="scientific">Methanooceanicella nereidis</name>
    <dbReference type="NCBI Taxonomy" id="2052831"/>
    <lineage>
        <taxon>Archaea</taxon>
        <taxon>Methanobacteriati</taxon>
        <taxon>Methanobacteriota</taxon>
        <taxon>Stenosarchaea group</taxon>
        <taxon>Methanomicrobia</taxon>
        <taxon>Methanocellales</taxon>
        <taxon>Methanocellaceae</taxon>
        <taxon>Methanooceanicella</taxon>
    </lineage>
</organism>
<dbReference type="InterPro" id="IPR036425">
    <property type="entry name" value="MoaB/Mog-like_dom_sf"/>
</dbReference>
<protein>
    <recommendedName>
        <fullName evidence="1">MoaB/Mog domain-containing protein</fullName>
    </recommendedName>
</protein>
<evidence type="ECO:0000313" key="3">
    <source>
        <dbReference type="Proteomes" id="UP001320159"/>
    </source>
</evidence>
<dbReference type="SMART" id="SM00852">
    <property type="entry name" value="MoCF_biosynth"/>
    <property type="match status" value="1"/>
</dbReference>
<dbReference type="SUPFAM" id="SSF53218">
    <property type="entry name" value="Molybdenum cofactor biosynthesis proteins"/>
    <property type="match status" value="1"/>
</dbReference>
<dbReference type="GO" id="GO:0061599">
    <property type="term" value="F:molybdopterin molybdotransferase activity"/>
    <property type="evidence" value="ECO:0007669"/>
    <property type="project" value="TreeGrafter"/>
</dbReference>
<dbReference type="CDD" id="cd00887">
    <property type="entry name" value="MoeA"/>
    <property type="match status" value="1"/>
</dbReference>
<accession>A0AAP2RDK9</accession>
<gene>
    <name evidence="2" type="ORF">CUJ83_04580</name>
</gene>
<dbReference type="PANTHER" id="PTHR10192">
    <property type="entry name" value="MOLYBDOPTERIN BIOSYNTHESIS PROTEIN"/>
    <property type="match status" value="1"/>
</dbReference>
<dbReference type="Proteomes" id="UP001320159">
    <property type="component" value="Unassembled WGS sequence"/>
</dbReference>
<sequence>MILAEHDNPVMPENGRMMVPIKKAYEMIDKMREKFFLELPVEKISLKKALNRRLASDVISAISSPMHNISIMDGYAISTSDRYPLALQEDIYAGDEPGKVLGKGKARYVATGAFVPEGADAVLKIEDAVIEDDMLKGISLEPWTHIVKAGSDFKTGETILYENSVIRPQTIGILHATGVSSIEAYKKIKVAVVSTGNEIKNGMTKDTNAPMVCAMLETWGCEPEHIGVIPDNKEETVSVIEQVTKDYDMVVTIGGVSVGKKDFIVSTIIEGGSVVFHGYRIRPGKPLLVSYYNDKPVFSLPGKPTGAYTAMELIVRRFIMGETRRVKVDLPVSKDIEFYSKGFDYIVYVEIRDGKAVPLGYEGSSLELFSGRKYGVSIISASPRSLVADGYFMARDNLKEGENVTVNLL</sequence>
<evidence type="ECO:0000313" key="2">
    <source>
        <dbReference type="EMBL" id="MCD1294272.1"/>
    </source>
</evidence>
<dbReference type="Gene3D" id="3.40.980.10">
    <property type="entry name" value="MoaB/Mog-like domain"/>
    <property type="match status" value="1"/>
</dbReference>
<dbReference type="InterPro" id="IPR036135">
    <property type="entry name" value="MoeA_linker/N_sf"/>
</dbReference>
<dbReference type="AlphaFoldDB" id="A0AAP2RDK9"/>
<dbReference type="SUPFAM" id="SSF63882">
    <property type="entry name" value="MoeA N-terminal region -like"/>
    <property type="match status" value="1"/>
</dbReference>
<dbReference type="InterPro" id="IPR038987">
    <property type="entry name" value="MoeA-like"/>
</dbReference>
<dbReference type="EMBL" id="PGCK01000003">
    <property type="protein sequence ID" value="MCD1294272.1"/>
    <property type="molecule type" value="Genomic_DNA"/>
</dbReference>
<dbReference type="Gene3D" id="2.170.190.11">
    <property type="entry name" value="Molybdopterin biosynthesis moea protein, domain 3"/>
    <property type="match status" value="1"/>
</dbReference>
<dbReference type="InterPro" id="IPR005110">
    <property type="entry name" value="MoeA_linker/N"/>
</dbReference>
<dbReference type="Gene3D" id="3.90.105.10">
    <property type="entry name" value="Molybdopterin biosynthesis moea protein, domain 2"/>
    <property type="match status" value="1"/>
</dbReference>
<dbReference type="RefSeq" id="WP_230741092.1">
    <property type="nucleotide sequence ID" value="NZ_PGCK01000003.1"/>
</dbReference>
<comment type="caution">
    <text evidence="2">The sequence shown here is derived from an EMBL/GenBank/DDBJ whole genome shotgun (WGS) entry which is preliminary data.</text>
</comment>
<dbReference type="Pfam" id="PF00994">
    <property type="entry name" value="MoCF_biosynth"/>
    <property type="match status" value="1"/>
</dbReference>
<name>A0AAP2RDK9_9EURY</name>
<feature type="domain" description="MoaB/Mog" evidence="1">
    <location>
        <begin position="191"/>
        <end position="321"/>
    </location>
</feature>
<dbReference type="PANTHER" id="PTHR10192:SF28">
    <property type="entry name" value="MOLYBDOPTERIN MOLYBDENUMTRANSFERASE"/>
    <property type="match status" value="1"/>
</dbReference>
<dbReference type="Pfam" id="PF03453">
    <property type="entry name" value="MoeA_N"/>
    <property type="match status" value="1"/>
</dbReference>
<evidence type="ECO:0000259" key="1">
    <source>
        <dbReference type="SMART" id="SM00852"/>
    </source>
</evidence>
<reference evidence="2 3" key="1">
    <citation type="submission" date="2017-11" db="EMBL/GenBank/DDBJ databases">
        <title>Isolation and Characterization of Family Methanocellaceae Species from Potential Methane Hydrate Area Offshore Southwestern Taiwan.</title>
        <authorList>
            <person name="Zhang W.-L."/>
            <person name="Chen W.-C."/>
            <person name="Lai M.-C."/>
            <person name="Chen S.-C."/>
        </authorList>
    </citation>
    <scope>NUCLEOTIDE SEQUENCE [LARGE SCALE GENOMIC DNA]</scope>
    <source>
        <strain evidence="2 3">CWC-04</strain>
    </source>
</reference>
<proteinExistence type="predicted"/>
<dbReference type="NCBIfam" id="TIGR00177">
    <property type="entry name" value="molyb_syn"/>
    <property type="match status" value="1"/>
</dbReference>